<name>A0ABT2WBD0_9FLAO</name>
<evidence type="ECO:0000313" key="1">
    <source>
        <dbReference type="EMBL" id="MCU7618754.1"/>
    </source>
</evidence>
<protein>
    <recommendedName>
        <fullName evidence="3">Copper resistance protein NlpE</fullName>
    </recommendedName>
</protein>
<keyword evidence="2" id="KW-1185">Reference proteome</keyword>
<gene>
    <name evidence="1" type="ORF">NZ698_16280</name>
</gene>
<comment type="caution">
    <text evidence="1">The sequence shown here is derived from an EMBL/GenBank/DDBJ whole genome shotgun (WGS) entry which is preliminary data.</text>
</comment>
<evidence type="ECO:0000313" key="2">
    <source>
        <dbReference type="Proteomes" id="UP001208649"/>
    </source>
</evidence>
<sequence length="151" mass="17541">MKIIFYAIIISLNFIGCDKYNDNLQSLSNKNKIYEKSIVIKKDDIEASESKVEIISGTKYIIEEKATYDNTGILHLSTAGSEGFIAHSRNNEKGTLPIENPKQYNEIKIDRSHNYIIDNQDTIKRFKILMKDKIILTPENKNNRSYLYRFN</sequence>
<accession>A0ABT2WBD0</accession>
<organism evidence="1 2">
    <name type="scientific">Chryseobacterium edaphi</name>
    <dbReference type="NCBI Taxonomy" id="2976532"/>
    <lineage>
        <taxon>Bacteria</taxon>
        <taxon>Pseudomonadati</taxon>
        <taxon>Bacteroidota</taxon>
        <taxon>Flavobacteriia</taxon>
        <taxon>Flavobacteriales</taxon>
        <taxon>Weeksellaceae</taxon>
        <taxon>Chryseobacterium group</taxon>
        <taxon>Chryseobacterium</taxon>
    </lineage>
</organism>
<dbReference type="EMBL" id="JAOTEM010000005">
    <property type="protein sequence ID" value="MCU7618754.1"/>
    <property type="molecule type" value="Genomic_DNA"/>
</dbReference>
<evidence type="ECO:0008006" key="3">
    <source>
        <dbReference type="Google" id="ProtNLM"/>
    </source>
</evidence>
<dbReference type="Proteomes" id="UP001208649">
    <property type="component" value="Unassembled WGS sequence"/>
</dbReference>
<proteinExistence type="predicted"/>
<reference evidence="2" key="1">
    <citation type="submission" date="2023-07" db="EMBL/GenBank/DDBJ databases">
        <title>Chryseobacterium sp. strain PBS4-4 Genome sequencing and assembly.</title>
        <authorList>
            <person name="Jung Y."/>
        </authorList>
    </citation>
    <scope>NUCLEOTIDE SEQUENCE [LARGE SCALE GENOMIC DNA]</scope>
    <source>
        <strain evidence="2">PBS4-4</strain>
    </source>
</reference>
<dbReference type="RefSeq" id="WP_263004269.1">
    <property type="nucleotide sequence ID" value="NZ_JAOTEM010000005.1"/>
</dbReference>